<dbReference type="InterPro" id="IPR006120">
    <property type="entry name" value="Resolvase_HTH_dom"/>
</dbReference>
<dbReference type="Pfam" id="PF02796">
    <property type="entry name" value="HTH_7"/>
    <property type="match status" value="1"/>
</dbReference>
<name>A0A1W1W7D1_SULTA</name>
<evidence type="ECO:0000256" key="5">
    <source>
        <dbReference type="PIRSR" id="PIRSR606118-50"/>
    </source>
</evidence>
<dbReference type="PANTHER" id="PTHR30461">
    <property type="entry name" value="DNA-INVERTASE FROM LAMBDOID PROPHAGE"/>
    <property type="match status" value="1"/>
</dbReference>
<reference evidence="9" key="1">
    <citation type="submission" date="2017-04" db="EMBL/GenBank/DDBJ databases">
        <authorList>
            <person name="Varghese N."/>
            <person name="Submissions S."/>
        </authorList>
    </citation>
    <scope>NUCLEOTIDE SEQUENCE [LARGE SCALE GENOMIC DNA]</scope>
    <source>
        <strain evidence="9">DSM 9293</strain>
    </source>
</reference>
<dbReference type="RefSeq" id="WP_084660829.1">
    <property type="nucleotide sequence ID" value="NZ_FWWY01000001.1"/>
</dbReference>
<evidence type="ECO:0000256" key="4">
    <source>
        <dbReference type="ARBA" id="ARBA00023172"/>
    </source>
</evidence>
<dbReference type="PROSITE" id="PS51736">
    <property type="entry name" value="RECOMBINASES_3"/>
    <property type="match status" value="1"/>
</dbReference>
<keyword evidence="2" id="KW-0229">DNA integration</keyword>
<dbReference type="GO" id="GO:0003677">
    <property type="term" value="F:DNA binding"/>
    <property type="evidence" value="ECO:0007669"/>
    <property type="project" value="UniProtKB-KW"/>
</dbReference>
<keyword evidence="9" id="KW-1185">Reference proteome</keyword>
<gene>
    <name evidence="8" type="ORF">SAMN00768000_0315</name>
</gene>
<dbReference type="GO" id="GO:0000150">
    <property type="term" value="F:DNA strand exchange activity"/>
    <property type="evidence" value="ECO:0007669"/>
    <property type="project" value="InterPro"/>
</dbReference>
<keyword evidence="3" id="KW-0238">DNA-binding</keyword>
<dbReference type="Gene3D" id="3.40.50.1390">
    <property type="entry name" value="Resolvase, N-terminal catalytic domain"/>
    <property type="match status" value="1"/>
</dbReference>
<dbReference type="GO" id="GO:0015074">
    <property type="term" value="P:DNA integration"/>
    <property type="evidence" value="ECO:0007669"/>
    <property type="project" value="UniProtKB-KW"/>
</dbReference>
<feature type="active site" description="O-(5'-phospho-DNA)-serine intermediate" evidence="5 6">
    <location>
        <position position="9"/>
    </location>
</feature>
<dbReference type="PROSITE" id="PS00398">
    <property type="entry name" value="RECOMBINASES_2"/>
    <property type="match status" value="1"/>
</dbReference>
<evidence type="ECO:0000256" key="6">
    <source>
        <dbReference type="PROSITE-ProRule" id="PRU10137"/>
    </source>
</evidence>
<dbReference type="InterPro" id="IPR006119">
    <property type="entry name" value="Resolv_N"/>
</dbReference>
<dbReference type="Gene3D" id="1.10.10.60">
    <property type="entry name" value="Homeodomain-like"/>
    <property type="match status" value="1"/>
</dbReference>
<proteinExistence type="inferred from homology"/>
<dbReference type="InterPro" id="IPR036162">
    <property type="entry name" value="Resolvase-like_N_sf"/>
</dbReference>
<dbReference type="AlphaFoldDB" id="A0A1W1W7D1"/>
<sequence length="193" mass="21617">MLIGYARVSTPDQALAVQEDALVQAGCEKLFRDVQSGRDTNRPGLQAALDYARSGDVLVVWKLDRLGRSMSHLIALVEDLRKREIGLRSLQERMDTTTAEGQLIFHLFAALAEFERGLIRERTMAGLASARARGRLGGRPRLLTDDQIRMATEMIRTGHMTMVDVARALHVSRQTVYRAVKAMQNAEEAQNNR</sequence>
<accession>A0A1W1W7D1</accession>
<dbReference type="PROSITE" id="PS00397">
    <property type="entry name" value="RECOMBINASES_1"/>
    <property type="match status" value="1"/>
</dbReference>
<evidence type="ECO:0000313" key="9">
    <source>
        <dbReference type="Proteomes" id="UP000192660"/>
    </source>
</evidence>
<dbReference type="CDD" id="cd00569">
    <property type="entry name" value="HTH_Hin_like"/>
    <property type="match status" value="1"/>
</dbReference>
<evidence type="ECO:0000256" key="2">
    <source>
        <dbReference type="ARBA" id="ARBA00022908"/>
    </source>
</evidence>
<keyword evidence="4" id="KW-0233">DNA recombination</keyword>
<comment type="similarity">
    <text evidence="1">Belongs to the site-specific recombinase resolvase family.</text>
</comment>
<dbReference type="InterPro" id="IPR006118">
    <property type="entry name" value="Recombinase_CS"/>
</dbReference>
<dbReference type="EMBL" id="FWWY01000001">
    <property type="protein sequence ID" value="SMC02102.1"/>
    <property type="molecule type" value="Genomic_DNA"/>
</dbReference>
<evidence type="ECO:0000313" key="8">
    <source>
        <dbReference type="EMBL" id="SMC02102.1"/>
    </source>
</evidence>
<protein>
    <submittedName>
        <fullName evidence="8">Site-specific DNA recombinase</fullName>
    </submittedName>
</protein>
<organism evidence="8 9">
    <name type="scientific">Sulfobacillus thermosulfidooxidans (strain DSM 9293 / VKM B-1269 / AT-1)</name>
    <dbReference type="NCBI Taxonomy" id="929705"/>
    <lineage>
        <taxon>Bacteria</taxon>
        <taxon>Bacillati</taxon>
        <taxon>Bacillota</taxon>
        <taxon>Clostridia</taxon>
        <taxon>Eubacteriales</taxon>
        <taxon>Clostridiales Family XVII. Incertae Sedis</taxon>
        <taxon>Sulfobacillus</taxon>
    </lineage>
</organism>
<feature type="domain" description="Resolvase/invertase-type recombinase catalytic" evidence="7">
    <location>
        <begin position="1"/>
        <end position="134"/>
    </location>
</feature>
<dbReference type="InterPro" id="IPR009057">
    <property type="entry name" value="Homeodomain-like_sf"/>
</dbReference>
<dbReference type="Proteomes" id="UP000192660">
    <property type="component" value="Unassembled WGS sequence"/>
</dbReference>
<evidence type="ECO:0000256" key="1">
    <source>
        <dbReference type="ARBA" id="ARBA00009913"/>
    </source>
</evidence>
<dbReference type="SMART" id="SM00857">
    <property type="entry name" value="Resolvase"/>
    <property type="match status" value="1"/>
</dbReference>
<dbReference type="FunFam" id="3.40.50.1390:FF:000001">
    <property type="entry name" value="DNA recombinase"/>
    <property type="match status" value="1"/>
</dbReference>
<dbReference type="InterPro" id="IPR050639">
    <property type="entry name" value="SSR_resolvase"/>
</dbReference>
<dbReference type="CDD" id="cd03768">
    <property type="entry name" value="SR_ResInv"/>
    <property type="match status" value="1"/>
</dbReference>
<dbReference type="SUPFAM" id="SSF46689">
    <property type="entry name" value="Homeodomain-like"/>
    <property type="match status" value="1"/>
</dbReference>
<dbReference type="OrthoDB" id="9797501at2"/>
<dbReference type="SUPFAM" id="SSF53041">
    <property type="entry name" value="Resolvase-like"/>
    <property type="match status" value="1"/>
</dbReference>
<evidence type="ECO:0000259" key="7">
    <source>
        <dbReference type="PROSITE" id="PS51736"/>
    </source>
</evidence>
<dbReference type="Pfam" id="PF00239">
    <property type="entry name" value="Resolvase"/>
    <property type="match status" value="1"/>
</dbReference>
<dbReference type="PANTHER" id="PTHR30461:SF2">
    <property type="entry name" value="SERINE RECOMBINASE PINE-RELATED"/>
    <property type="match status" value="1"/>
</dbReference>
<evidence type="ECO:0000256" key="3">
    <source>
        <dbReference type="ARBA" id="ARBA00023125"/>
    </source>
</evidence>